<evidence type="ECO:0000313" key="3">
    <source>
        <dbReference type="Proteomes" id="UP001200741"/>
    </source>
</evidence>
<dbReference type="Proteomes" id="UP001200741">
    <property type="component" value="Unassembled WGS sequence"/>
</dbReference>
<comment type="caution">
    <text evidence="2">The sequence shown here is derived from an EMBL/GenBank/DDBJ whole genome shotgun (WGS) entry which is preliminary data.</text>
</comment>
<dbReference type="InterPro" id="IPR036249">
    <property type="entry name" value="Thioredoxin-like_sf"/>
</dbReference>
<dbReference type="CDD" id="cd02968">
    <property type="entry name" value="SCO"/>
    <property type="match status" value="1"/>
</dbReference>
<reference evidence="2 3" key="1">
    <citation type="submission" date="2021-12" db="EMBL/GenBank/DDBJ databases">
        <title>Genome seq of P8.</title>
        <authorList>
            <person name="Seo T."/>
        </authorList>
    </citation>
    <scope>NUCLEOTIDE SEQUENCE [LARGE SCALE GENOMIC DNA]</scope>
    <source>
        <strain evidence="2 3">P8</strain>
    </source>
</reference>
<dbReference type="EMBL" id="JAJTWU010000002">
    <property type="protein sequence ID" value="MCE4553908.1"/>
    <property type="molecule type" value="Genomic_DNA"/>
</dbReference>
<name>A0ABS8XRX0_9BURK</name>
<proteinExistence type="inferred from homology"/>
<dbReference type="InterPro" id="IPR003782">
    <property type="entry name" value="SCO1/SenC"/>
</dbReference>
<protein>
    <submittedName>
        <fullName evidence="2">SCO family protein</fullName>
    </submittedName>
</protein>
<sequence>MRGPAMATTRPGPQRLVGTVLACAAVLTLFVATVERLTDGFEHWTFEALRRQQAASGQLRWPAMAVIDAMGRPLQWPAGGPVRIVDFIYTNCESVCQSLGAEFFQAQQLIRREAPGVRLMSVSIDPARDTPPALAGYAARHRAQAPLWTVAAPRSVDDGLRVRRALGVIAVPDGLGGFVHNGALHVVDRQGHVAGIFDTADWPSAVALAARLDAGRP</sequence>
<evidence type="ECO:0000256" key="1">
    <source>
        <dbReference type="ARBA" id="ARBA00010996"/>
    </source>
</evidence>
<accession>A0ABS8XRX0</accession>
<dbReference type="Pfam" id="PF02630">
    <property type="entry name" value="SCO1-SenC"/>
    <property type="match status" value="1"/>
</dbReference>
<comment type="similarity">
    <text evidence="1">Belongs to the SCO1/2 family.</text>
</comment>
<keyword evidence="3" id="KW-1185">Reference proteome</keyword>
<gene>
    <name evidence="2" type="ORF">LXT13_05520</name>
</gene>
<dbReference type="Gene3D" id="3.40.30.10">
    <property type="entry name" value="Glutaredoxin"/>
    <property type="match status" value="1"/>
</dbReference>
<evidence type="ECO:0000313" key="2">
    <source>
        <dbReference type="EMBL" id="MCE4553908.1"/>
    </source>
</evidence>
<organism evidence="2 3">
    <name type="scientific">Pelomonas cellulosilytica</name>
    <dbReference type="NCBI Taxonomy" id="2906762"/>
    <lineage>
        <taxon>Bacteria</taxon>
        <taxon>Pseudomonadati</taxon>
        <taxon>Pseudomonadota</taxon>
        <taxon>Betaproteobacteria</taxon>
        <taxon>Burkholderiales</taxon>
        <taxon>Sphaerotilaceae</taxon>
        <taxon>Roseateles</taxon>
    </lineage>
</organism>
<dbReference type="SUPFAM" id="SSF52833">
    <property type="entry name" value="Thioredoxin-like"/>
    <property type="match status" value="1"/>
</dbReference>